<dbReference type="PANTHER" id="PTHR40465">
    <property type="entry name" value="CHROMOSOME 1, WHOLE GENOME SHOTGUN SEQUENCE"/>
    <property type="match status" value="1"/>
</dbReference>
<feature type="transmembrane region" description="Helical" evidence="1">
    <location>
        <begin position="48"/>
        <end position="69"/>
    </location>
</feature>
<sequence length="240" mass="26992">MAEPSLGPSLGATEIGVLLATVLYGVLNVQTYLYYTIKRENESLRTRILVPVVWVLETVHMFITWIWLYNVTVTHYANTTYFAEAHWTLSSSAVFDGVIGALVQGFFAHRIYILSGRWPLTIVSWIGSLCQVATNFAIAVVSQTVSVTSFAQDFSWITTTTLVLLVAVDLLNTVALCWLLRLQQTGVRTTDSMLNKLFQWTIRESSLSFFFCFGYVLTRPDRNGHGDCVSITAFAFMCRN</sequence>
<feature type="transmembrane region" description="Helical" evidence="1">
    <location>
        <begin position="120"/>
        <end position="142"/>
    </location>
</feature>
<dbReference type="EMBL" id="KV417574">
    <property type="protein sequence ID" value="KZP18302.1"/>
    <property type="molecule type" value="Genomic_DNA"/>
</dbReference>
<dbReference type="OrthoDB" id="3231781at2759"/>
<organism evidence="2 3">
    <name type="scientific">Athelia psychrophila</name>
    <dbReference type="NCBI Taxonomy" id="1759441"/>
    <lineage>
        <taxon>Eukaryota</taxon>
        <taxon>Fungi</taxon>
        <taxon>Dikarya</taxon>
        <taxon>Basidiomycota</taxon>
        <taxon>Agaricomycotina</taxon>
        <taxon>Agaricomycetes</taxon>
        <taxon>Agaricomycetidae</taxon>
        <taxon>Atheliales</taxon>
        <taxon>Atheliaceae</taxon>
        <taxon>Athelia</taxon>
    </lineage>
</organism>
<keyword evidence="1" id="KW-0472">Membrane</keyword>
<keyword evidence="1" id="KW-1133">Transmembrane helix</keyword>
<protein>
    <recommendedName>
        <fullName evidence="4">Transmembrane protein</fullName>
    </recommendedName>
</protein>
<dbReference type="AlphaFoldDB" id="A0A166GYT1"/>
<dbReference type="Proteomes" id="UP000076532">
    <property type="component" value="Unassembled WGS sequence"/>
</dbReference>
<evidence type="ECO:0008006" key="4">
    <source>
        <dbReference type="Google" id="ProtNLM"/>
    </source>
</evidence>
<name>A0A166GYT1_9AGAM</name>
<gene>
    <name evidence="2" type="ORF">FIBSPDRAFT_745594</name>
</gene>
<dbReference type="PANTHER" id="PTHR40465:SF1">
    <property type="entry name" value="DUF6534 DOMAIN-CONTAINING PROTEIN"/>
    <property type="match status" value="1"/>
</dbReference>
<evidence type="ECO:0000256" key="1">
    <source>
        <dbReference type="SAM" id="Phobius"/>
    </source>
</evidence>
<feature type="transmembrane region" description="Helical" evidence="1">
    <location>
        <begin position="154"/>
        <end position="180"/>
    </location>
</feature>
<feature type="transmembrane region" description="Helical" evidence="1">
    <location>
        <begin position="89"/>
        <end position="108"/>
    </location>
</feature>
<keyword evidence="1" id="KW-0812">Transmembrane</keyword>
<dbReference type="STRING" id="436010.A0A166GYT1"/>
<accession>A0A166GYT1</accession>
<feature type="transmembrane region" description="Helical" evidence="1">
    <location>
        <begin position="15"/>
        <end position="36"/>
    </location>
</feature>
<reference evidence="2 3" key="1">
    <citation type="journal article" date="2016" name="Mol. Biol. Evol.">
        <title>Comparative Genomics of Early-Diverging Mushroom-Forming Fungi Provides Insights into the Origins of Lignocellulose Decay Capabilities.</title>
        <authorList>
            <person name="Nagy L.G."/>
            <person name="Riley R."/>
            <person name="Tritt A."/>
            <person name="Adam C."/>
            <person name="Daum C."/>
            <person name="Floudas D."/>
            <person name="Sun H."/>
            <person name="Yadav J.S."/>
            <person name="Pangilinan J."/>
            <person name="Larsson K.H."/>
            <person name="Matsuura K."/>
            <person name="Barry K."/>
            <person name="Labutti K."/>
            <person name="Kuo R."/>
            <person name="Ohm R.A."/>
            <person name="Bhattacharya S.S."/>
            <person name="Shirouzu T."/>
            <person name="Yoshinaga Y."/>
            <person name="Martin F.M."/>
            <person name="Grigoriev I.V."/>
            <person name="Hibbett D.S."/>
        </authorList>
    </citation>
    <scope>NUCLEOTIDE SEQUENCE [LARGE SCALE GENOMIC DNA]</scope>
    <source>
        <strain evidence="2 3">CBS 109695</strain>
    </source>
</reference>
<evidence type="ECO:0000313" key="2">
    <source>
        <dbReference type="EMBL" id="KZP18302.1"/>
    </source>
</evidence>
<evidence type="ECO:0000313" key="3">
    <source>
        <dbReference type="Proteomes" id="UP000076532"/>
    </source>
</evidence>
<proteinExistence type="predicted"/>
<keyword evidence="3" id="KW-1185">Reference proteome</keyword>